<dbReference type="EMBL" id="JBHLWN010000074">
    <property type="protein sequence ID" value="MFC0214542.1"/>
    <property type="molecule type" value="Genomic_DNA"/>
</dbReference>
<evidence type="ECO:0000256" key="6">
    <source>
        <dbReference type="ARBA" id="ARBA00047334"/>
    </source>
</evidence>
<sequence>MAGELHVISTGRQPLERLADIAAAVAPYVTAIHLRERASTAAELLACIERMRKLGVAAERIIVNDRADVAGAAGVRGVQLAGHSIGAAAARRLFPQLRIGVSVHSEAEAIRAAVDGADYVLYGHIYETASKPGVASRGLEALRSVAEHVPQLPVLAIGGITPQRVPEVLAAGAQGVAVMSGVLEADDPLLAAKAYAEYLVTGRESHGASC</sequence>
<keyword evidence="2 9" id="KW-0808">Transferase</keyword>
<evidence type="ECO:0000256" key="1">
    <source>
        <dbReference type="ARBA" id="ARBA00005165"/>
    </source>
</evidence>
<keyword evidence="4 9" id="KW-0460">Magnesium</keyword>
<comment type="cofactor">
    <cofactor evidence="9">
        <name>Mg(2+)</name>
        <dbReference type="ChEBI" id="CHEBI:18420"/>
    </cofactor>
    <text evidence="9">Binds 1 Mg(2+) ion per subunit.</text>
</comment>
<protein>
    <recommendedName>
        <fullName evidence="9">Thiamine-phosphate synthase</fullName>
        <shortName evidence="9">TP synthase</shortName>
        <shortName evidence="9">TPS</shortName>
        <ecNumber evidence="9">2.5.1.3</ecNumber>
    </recommendedName>
    <alternativeName>
        <fullName evidence="9">Thiamine-phosphate pyrophosphorylase</fullName>
        <shortName evidence="9">TMP pyrophosphorylase</shortName>
        <shortName evidence="9">TMP-PPase</shortName>
    </alternativeName>
</protein>
<keyword evidence="5 9" id="KW-0784">Thiamine biosynthesis</keyword>
<dbReference type="RefSeq" id="WP_377471921.1">
    <property type="nucleotide sequence ID" value="NZ_JBHLWN010000074.1"/>
</dbReference>
<feature type="binding site" evidence="9">
    <location>
        <position position="102"/>
    </location>
    <ligand>
        <name>4-amino-2-methyl-5-(diphosphooxymethyl)pyrimidine</name>
        <dbReference type="ChEBI" id="CHEBI:57841"/>
    </ligand>
</feature>
<dbReference type="PANTHER" id="PTHR20857:SF22">
    <property type="entry name" value="THIAZOLE TAUTOMERASE"/>
    <property type="match status" value="1"/>
</dbReference>
<feature type="binding site" evidence="9">
    <location>
        <position position="131"/>
    </location>
    <ligand>
        <name>4-amino-2-methyl-5-(diphosphooxymethyl)pyrimidine</name>
        <dbReference type="ChEBI" id="CHEBI:57841"/>
    </ligand>
</feature>
<evidence type="ECO:0000259" key="10">
    <source>
        <dbReference type="Pfam" id="PF02581"/>
    </source>
</evidence>
<name>A0ABV6DPL2_9BACL</name>
<comment type="catalytic activity">
    <reaction evidence="7 9">
        <text>2-(2-carboxy-4-methylthiazol-5-yl)ethyl phosphate + 4-amino-2-methyl-5-(diphosphooxymethyl)pyrimidine + 2 H(+) = thiamine phosphate + CO2 + diphosphate</text>
        <dbReference type="Rhea" id="RHEA:47848"/>
        <dbReference type="ChEBI" id="CHEBI:15378"/>
        <dbReference type="ChEBI" id="CHEBI:16526"/>
        <dbReference type="ChEBI" id="CHEBI:33019"/>
        <dbReference type="ChEBI" id="CHEBI:37575"/>
        <dbReference type="ChEBI" id="CHEBI:57841"/>
        <dbReference type="ChEBI" id="CHEBI:62890"/>
        <dbReference type="EC" id="2.5.1.3"/>
    </reaction>
</comment>
<feature type="binding site" evidence="9">
    <location>
        <position position="159"/>
    </location>
    <ligand>
        <name>2-[(2R,5Z)-2-carboxy-4-methylthiazol-5(2H)-ylidene]ethyl phosphate</name>
        <dbReference type="ChEBI" id="CHEBI:62899"/>
    </ligand>
</feature>
<dbReference type="PANTHER" id="PTHR20857">
    <property type="entry name" value="THIAMINE-PHOSPHATE PYROPHOSPHORYLASE"/>
    <property type="match status" value="1"/>
</dbReference>
<accession>A0ABV6DPL2</accession>
<dbReference type="EC" id="2.5.1.3" evidence="9"/>
<evidence type="ECO:0000313" key="12">
    <source>
        <dbReference type="Proteomes" id="UP001589776"/>
    </source>
</evidence>
<feature type="binding site" evidence="9">
    <location>
        <position position="64"/>
    </location>
    <ligand>
        <name>4-amino-2-methyl-5-(diphosphooxymethyl)pyrimidine</name>
        <dbReference type="ChEBI" id="CHEBI:57841"/>
    </ligand>
</feature>
<evidence type="ECO:0000256" key="4">
    <source>
        <dbReference type="ARBA" id="ARBA00022842"/>
    </source>
</evidence>
<comment type="caution">
    <text evidence="9">Lacks conserved residue(s) required for the propagation of feature annotation.</text>
</comment>
<reference evidence="11 12" key="1">
    <citation type="submission" date="2024-09" db="EMBL/GenBank/DDBJ databases">
        <authorList>
            <person name="Sun Q."/>
            <person name="Mori K."/>
        </authorList>
    </citation>
    <scope>NUCLEOTIDE SEQUENCE [LARGE SCALE GENOMIC DNA]</scope>
    <source>
        <strain evidence="11 12">CCM 7759</strain>
    </source>
</reference>
<proteinExistence type="inferred from homology"/>
<dbReference type="InterPro" id="IPR034291">
    <property type="entry name" value="TMP_synthase"/>
</dbReference>
<dbReference type="HAMAP" id="MF_00097">
    <property type="entry name" value="TMP_synthase"/>
    <property type="match status" value="1"/>
</dbReference>
<evidence type="ECO:0000256" key="8">
    <source>
        <dbReference type="ARBA" id="ARBA00047883"/>
    </source>
</evidence>
<comment type="pathway">
    <text evidence="1 9">Cofactor biosynthesis; thiamine diphosphate biosynthesis; thiamine phosphate from 4-amino-2-methyl-5-diphosphomethylpyrimidine and 4-methyl-5-(2-phosphoethyl)-thiazole: step 1/1.</text>
</comment>
<dbReference type="SUPFAM" id="SSF51391">
    <property type="entry name" value="Thiamin phosphate synthase"/>
    <property type="match status" value="1"/>
</dbReference>
<dbReference type="CDD" id="cd00564">
    <property type="entry name" value="TMP_TenI"/>
    <property type="match status" value="1"/>
</dbReference>
<evidence type="ECO:0000256" key="2">
    <source>
        <dbReference type="ARBA" id="ARBA00022679"/>
    </source>
</evidence>
<evidence type="ECO:0000256" key="3">
    <source>
        <dbReference type="ARBA" id="ARBA00022723"/>
    </source>
</evidence>
<comment type="caution">
    <text evidence="11">The sequence shown here is derived from an EMBL/GenBank/DDBJ whole genome shotgun (WGS) entry which is preliminary data.</text>
</comment>
<evidence type="ECO:0000256" key="5">
    <source>
        <dbReference type="ARBA" id="ARBA00022977"/>
    </source>
</evidence>
<gene>
    <name evidence="9" type="primary">thiE</name>
    <name evidence="11" type="ORF">ACFFK0_19090</name>
</gene>
<organism evidence="11 12">
    <name type="scientific">Paenibacillus chartarius</name>
    <dbReference type="NCBI Taxonomy" id="747481"/>
    <lineage>
        <taxon>Bacteria</taxon>
        <taxon>Bacillati</taxon>
        <taxon>Bacillota</taxon>
        <taxon>Bacilli</taxon>
        <taxon>Bacillales</taxon>
        <taxon>Paenibacillaceae</taxon>
        <taxon>Paenibacillus</taxon>
    </lineage>
</organism>
<feature type="binding site" evidence="9">
    <location>
        <position position="65"/>
    </location>
    <ligand>
        <name>Mg(2+)</name>
        <dbReference type="ChEBI" id="CHEBI:18420"/>
    </ligand>
</feature>
<comment type="catalytic activity">
    <reaction evidence="6 9">
        <text>4-methyl-5-(2-phosphooxyethyl)-thiazole + 4-amino-2-methyl-5-(diphosphooxymethyl)pyrimidine + H(+) = thiamine phosphate + diphosphate</text>
        <dbReference type="Rhea" id="RHEA:22328"/>
        <dbReference type="ChEBI" id="CHEBI:15378"/>
        <dbReference type="ChEBI" id="CHEBI:33019"/>
        <dbReference type="ChEBI" id="CHEBI:37575"/>
        <dbReference type="ChEBI" id="CHEBI:57841"/>
        <dbReference type="ChEBI" id="CHEBI:58296"/>
        <dbReference type="EC" id="2.5.1.3"/>
    </reaction>
</comment>
<evidence type="ECO:0000256" key="7">
    <source>
        <dbReference type="ARBA" id="ARBA00047851"/>
    </source>
</evidence>
<comment type="similarity">
    <text evidence="9">Belongs to the thiamine-phosphate synthase family.</text>
</comment>
<keyword evidence="3 9" id="KW-0479">Metal-binding</keyword>
<dbReference type="InterPro" id="IPR036206">
    <property type="entry name" value="ThiamineP_synth_sf"/>
</dbReference>
<keyword evidence="12" id="KW-1185">Reference proteome</keyword>
<evidence type="ECO:0000313" key="11">
    <source>
        <dbReference type="EMBL" id="MFC0214542.1"/>
    </source>
</evidence>
<comment type="function">
    <text evidence="9">Condenses 4-methyl-5-(beta-hydroxyethyl)thiazole monophosphate (THZ-P) and 2-methyl-4-amino-5-hydroxymethyl pyrimidine pyrophosphate (HMP-PP) to form thiamine monophosphate (TMP).</text>
</comment>
<dbReference type="Gene3D" id="3.20.20.70">
    <property type="entry name" value="Aldolase class I"/>
    <property type="match status" value="1"/>
</dbReference>
<dbReference type="InterPro" id="IPR013785">
    <property type="entry name" value="Aldolase_TIM"/>
</dbReference>
<dbReference type="Pfam" id="PF02581">
    <property type="entry name" value="TMP-TENI"/>
    <property type="match status" value="1"/>
</dbReference>
<comment type="catalytic activity">
    <reaction evidence="8 9">
        <text>2-[(2R,5Z)-2-carboxy-4-methylthiazol-5(2H)-ylidene]ethyl phosphate + 4-amino-2-methyl-5-(diphosphooxymethyl)pyrimidine + 2 H(+) = thiamine phosphate + CO2 + diphosphate</text>
        <dbReference type="Rhea" id="RHEA:47844"/>
        <dbReference type="ChEBI" id="CHEBI:15378"/>
        <dbReference type="ChEBI" id="CHEBI:16526"/>
        <dbReference type="ChEBI" id="CHEBI:33019"/>
        <dbReference type="ChEBI" id="CHEBI:37575"/>
        <dbReference type="ChEBI" id="CHEBI:57841"/>
        <dbReference type="ChEBI" id="CHEBI:62899"/>
        <dbReference type="EC" id="2.5.1.3"/>
    </reaction>
</comment>
<feature type="binding site" evidence="9">
    <location>
        <begin position="128"/>
        <end position="130"/>
    </location>
    <ligand>
        <name>2-[(2R,5Z)-2-carboxy-4-methylthiazol-5(2H)-ylidene]ethyl phosphate</name>
        <dbReference type="ChEBI" id="CHEBI:62899"/>
    </ligand>
</feature>
<dbReference type="InterPro" id="IPR022998">
    <property type="entry name" value="ThiamineP_synth_TenI"/>
</dbReference>
<dbReference type="Proteomes" id="UP001589776">
    <property type="component" value="Unassembled WGS sequence"/>
</dbReference>
<feature type="domain" description="Thiamine phosphate synthase/TenI" evidence="10">
    <location>
        <begin position="16"/>
        <end position="182"/>
    </location>
</feature>
<evidence type="ECO:0000256" key="9">
    <source>
        <dbReference type="HAMAP-Rule" id="MF_00097"/>
    </source>
</evidence>